<protein>
    <submittedName>
        <fullName evidence="1">Uncharacterized protein</fullName>
    </submittedName>
</protein>
<keyword evidence="2" id="KW-1185">Reference proteome</keyword>
<dbReference type="Proteomes" id="UP001062846">
    <property type="component" value="Chromosome 3"/>
</dbReference>
<sequence length="107" mass="12190">MPILVMWVSRNCVTVYGFWLFVQLVKQKVTLAFEKNEKCKEARMLGLITPTASLFNTDGDPKELLFTLPHHSIMTRGKFQSITHPCVVARRACISPKFHMALAPSRI</sequence>
<organism evidence="1 2">
    <name type="scientific">Rhododendron molle</name>
    <name type="common">Chinese azalea</name>
    <name type="synonym">Azalea mollis</name>
    <dbReference type="NCBI Taxonomy" id="49168"/>
    <lineage>
        <taxon>Eukaryota</taxon>
        <taxon>Viridiplantae</taxon>
        <taxon>Streptophyta</taxon>
        <taxon>Embryophyta</taxon>
        <taxon>Tracheophyta</taxon>
        <taxon>Spermatophyta</taxon>
        <taxon>Magnoliopsida</taxon>
        <taxon>eudicotyledons</taxon>
        <taxon>Gunneridae</taxon>
        <taxon>Pentapetalae</taxon>
        <taxon>asterids</taxon>
        <taxon>Ericales</taxon>
        <taxon>Ericaceae</taxon>
        <taxon>Ericoideae</taxon>
        <taxon>Rhodoreae</taxon>
        <taxon>Rhododendron</taxon>
    </lineage>
</organism>
<gene>
    <name evidence="1" type="ORF">RHMOL_Rhmol03G0225700</name>
</gene>
<name>A0ACC0PH20_RHOML</name>
<dbReference type="EMBL" id="CM046390">
    <property type="protein sequence ID" value="KAI8564993.1"/>
    <property type="molecule type" value="Genomic_DNA"/>
</dbReference>
<evidence type="ECO:0000313" key="2">
    <source>
        <dbReference type="Proteomes" id="UP001062846"/>
    </source>
</evidence>
<accession>A0ACC0PH20</accession>
<proteinExistence type="predicted"/>
<reference evidence="1" key="1">
    <citation type="submission" date="2022-02" db="EMBL/GenBank/DDBJ databases">
        <title>Plant Genome Project.</title>
        <authorList>
            <person name="Zhang R.-G."/>
        </authorList>
    </citation>
    <scope>NUCLEOTIDE SEQUENCE</scope>
    <source>
        <strain evidence="1">AT1</strain>
    </source>
</reference>
<evidence type="ECO:0000313" key="1">
    <source>
        <dbReference type="EMBL" id="KAI8564993.1"/>
    </source>
</evidence>
<comment type="caution">
    <text evidence="1">The sequence shown here is derived from an EMBL/GenBank/DDBJ whole genome shotgun (WGS) entry which is preliminary data.</text>
</comment>